<evidence type="ECO:0000313" key="3">
    <source>
        <dbReference type="Proteomes" id="UP000195386"/>
    </source>
</evidence>
<feature type="domain" description="MobA/VirD2-like nuclease" evidence="1">
    <location>
        <begin position="23"/>
        <end position="172"/>
    </location>
</feature>
<reference evidence="3" key="1">
    <citation type="submission" date="2017-04" db="EMBL/GenBank/DDBJ databases">
        <title>Function of individual gut microbiota members based on whole genome sequencing of pure cultures obtained from chicken caecum.</title>
        <authorList>
            <person name="Medvecky M."/>
            <person name="Cejkova D."/>
            <person name="Polansky O."/>
            <person name="Karasova D."/>
            <person name="Kubasova T."/>
            <person name="Cizek A."/>
            <person name="Rychlik I."/>
        </authorList>
    </citation>
    <scope>NUCLEOTIDE SEQUENCE [LARGE SCALE GENOMIC DNA]</scope>
    <source>
        <strain evidence="3">An43</strain>
    </source>
</reference>
<dbReference type="Proteomes" id="UP000195386">
    <property type="component" value="Unassembled WGS sequence"/>
</dbReference>
<name>A0A1Y3Z7I4_9BACE</name>
<dbReference type="AlphaFoldDB" id="A0A1Y3Z7I4"/>
<evidence type="ECO:0000259" key="1">
    <source>
        <dbReference type="Pfam" id="PF03432"/>
    </source>
</evidence>
<dbReference type="InterPro" id="IPR005094">
    <property type="entry name" value="Endonuclease_MobA/VirD2"/>
</dbReference>
<dbReference type="EMBL" id="NFII01000002">
    <property type="protein sequence ID" value="OUO02481.1"/>
    <property type="molecule type" value="Genomic_DNA"/>
</dbReference>
<gene>
    <name evidence="2" type="ORF">B5F97_02875</name>
</gene>
<proteinExistence type="predicted"/>
<accession>A0A1Y3Z7I4</accession>
<evidence type="ECO:0000313" key="2">
    <source>
        <dbReference type="EMBL" id="OUO02481.1"/>
    </source>
</evidence>
<dbReference type="Pfam" id="PF03432">
    <property type="entry name" value="Relaxase"/>
    <property type="match status" value="1"/>
</dbReference>
<sequence>MIAKASTISHGANAIRYSVNKEKADIVKANLLPDNISPEAMYGRMMLVQKKYAEKINKGRPLGRNVIRIEISPSEEESQEWTIDDWLRLSNEFIRVFDSIDLSGKTKRASSQHTNLKNSQYIVALHRDSQSGILHLHIDANRVDMDGKINDSHKIGERAVLAANIINEKRGWIQSEEIGIHHRQEISNICIEILRSMKKFSWQQYETELKKRGYKVHLQEKDGGGVYGYSIKRGNSTYKSSVLGIGRNLTPSKIETTWAKLHSQKRKFESKEPTSRQARTTDKTPVIQLSTISQPVMKHYDIMTDEYHKFHVEIPKAADNIIRQDCSLEDAHPFAKIEEIQHTALLLFAGYLDAATSMAASSGGGCSDTGGWGRDKNEDELEWARRCARMANSMCKRKKGLHR</sequence>
<protein>
    <submittedName>
        <fullName evidence="2">Relaxase</fullName>
    </submittedName>
</protein>
<organism evidence="2 3">
    <name type="scientific">Bacteroides clarus</name>
    <dbReference type="NCBI Taxonomy" id="626929"/>
    <lineage>
        <taxon>Bacteria</taxon>
        <taxon>Pseudomonadati</taxon>
        <taxon>Bacteroidota</taxon>
        <taxon>Bacteroidia</taxon>
        <taxon>Bacteroidales</taxon>
        <taxon>Bacteroidaceae</taxon>
        <taxon>Bacteroides</taxon>
    </lineage>
</organism>
<dbReference type="RefSeq" id="WP_087425382.1">
    <property type="nucleotide sequence ID" value="NZ_NFII01000002.1"/>
</dbReference>
<comment type="caution">
    <text evidence="2">The sequence shown here is derived from an EMBL/GenBank/DDBJ whole genome shotgun (WGS) entry which is preliminary data.</text>
</comment>